<dbReference type="CDD" id="cd19757">
    <property type="entry name" value="Bbox1"/>
    <property type="match status" value="1"/>
</dbReference>
<dbReference type="GO" id="GO:0030154">
    <property type="term" value="P:cell differentiation"/>
    <property type="evidence" value="ECO:0007669"/>
    <property type="project" value="UniProtKB-KW"/>
</dbReference>
<evidence type="ECO:0000256" key="8">
    <source>
        <dbReference type="ARBA" id="ARBA00070028"/>
    </source>
</evidence>
<evidence type="ECO:0000256" key="1">
    <source>
        <dbReference type="ARBA" id="ARBA00022473"/>
    </source>
</evidence>
<dbReference type="Proteomes" id="UP001177023">
    <property type="component" value="Unassembled WGS sequence"/>
</dbReference>
<keyword evidence="13" id="KW-1185">Reference proteome</keyword>
<dbReference type="PANTHER" id="PTHR12566:SF17">
    <property type="entry name" value="CYTOPLASMIC POLYADENYLATION ELEMENT-BINDING PROTEIN 1"/>
    <property type="match status" value="1"/>
</dbReference>
<keyword evidence="4" id="KW-0744">Spermatogenesis</keyword>
<evidence type="ECO:0000256" key="10">
    <source>
        <dbReference type="SAM" id="MobiDB-lite"/>
    </source>
</evidence>
<evidence type="ECO:0000256" key="2">
    <source>
        <dbReference type="ARBA" id="ARBA00022737"/>
    </source>
</evidence>
<dbReference type="SUPFAM" id="SSF54928">
    <property type="entry name" value="RNA-binding domain, RBD"/>
    <property type="match status" value="1"/>
</dbReference>
<dbReference type="Pfam" id="PF16367">
    <property type="entry name" value="RRM_7"/>
    <property type="match status" value="1"/>
</dbReference>
<keyword evidence="1" id="KW-0217">Developmental protein</keyword>
<protein>
    <recommendedName>
        <fullName evidence="8">Cytoplasmic polyadenylation element-binding protein 1</fullName>
    </recommendedName>
</protein>
<keyword evidence="2" id="KW-0677">Repeat</keyword>
<dbReference type="GO" id="GO:2000766">
    <property type="term" value="P:negative regulation of cytoplasmic translation"/>
    <property type="evidence" value="ECO:0007669"/>
    <property type="project" value="TreeGrafter"/>
</dbReference>
<dbReference type="GO" id="GO:0003730">
    <property type="term" value="F:mRNA 3'-UTR binding"/>
    <property type="evidence" value="ECO:0007669"/>
    <property type="project" value="InterPro"/>
</dbReference>
<dbReference type="InterPro" id="IPR000504">
    <property type="entry name" value="RRM_dom"/>
</dbReference>
<feature type="domain" description="RRM" evidence="11">
    <location>
        <begin position="135"/>
        <end position="225"/>
    </location>
</feature>
<dbReference type="SMART" id="SM00360">
    <property type="entry name" value="RRM"/>
    <property type="match status" value="2"/>
</dbReference>
<dbReference type="GO" id="GO:0005737">
    <property type="term" value="C:cytoplasm"/>
    <property type="evidence" value="ECO:0007669"/>
    <property type="project" value="TreeGrafter"/>
</dbReference>
<dbReference type="GO" id="GO:0005634">
    <property type="term" value="C:nucleus"/>
    <property type="evidence" value="ECO:0007669"/>
    <property type="project" value="TreeGrafter"/>
</dbReference>
<dbReference type="PANTHER" id="PTHR12566">
    <property type="entry name" value="CYTOPLASMIC POLYADENYLATION ELEMENT BINDING PROTEIN CPEB"/>
    <property type="match status" value="1"/>
</dbReference>
<comment type="subunit">
    <text evidence="7">Interacts with fbf-1.</text>
</comment>
<dbReference type="InterPro" id="IPR034819">
    <property type="entry name" value="CPEB"/>
</dbReference>
<evidence type="ECO:0000313" key="13">
    <source>
        <dbReference type="Proteomes" id="UP001177023"/>
    </source>
</evidence>
<dbReference type="InterPro" id="IPR012677">
    <property type="entry name" value="Nucleotide-bd_a/b_plait_sf"/>
</dbReference>
<evidence type="ECO:0000256" key="6">
    <source>
        <dbReference type="ARBA" id="ARBA00058170"/>
    </source>
</evidence>
<name>A0AA36CPU5_9BILA</name>
<feature type="region of interest" description="Disordered" evidence="10">
    <location>
        <begin position="78"/>
        <end position="101"/>
    </location>
</feature>
<evidence type="ECO:0000259" key="11">
    <source>
        <dbReference type="PROSITE" id="PS50102"/>
    </source>
</evidence>
<evidence type="ECO:0000256" key="4">
    <source>
        <dbReference type="ARBA" id="ARBA00022871"/>
    </source>
</evidence>
<dbReference type="Pfam" id="PF16366">
    <property type="entry name" value="CEBP_ZZ"/>
    <property type="match status" value="1"/>
</dbReference>
<reference evidence="12" key="1">
    <citation type="submission" date="2023-06" db="EMBL/GenBank/DDBJ databases">
        <authorList>
            <person name="Delattre M."/>
        </authorList>
    </citation>
    <scope>NUCLEOTIDE SEQUENCE</scope>
    <source>
        <strain evidence="12">AF72</strain>
    </source>
</reference>
<feature type="compositionally biased region" description="Basic residues" evidence="10">
    <location>
        <begin position="401"/>
        <end position="418"/>
    </location>
</feature>
<evidence type="ECO:0000256" key="5">
    <source>
        <dbReference type="ARBA" id="ARBA00022884"/>
    </source>
</evidence>
<evidence type="ECO:0000313" key="12">
    <source>
        <dbReference type="EMBL" id="CAJ0572585.1"/>
    </source>
</evidence>
<sequence length="446" mass="50012">MEKTCAYIPKNGWGLDSAPHKLFDISGLDLRPRDVVSLVTKTPNGEYAFPNIEDTYSSASSGGSPIKPFNVSSPLKSLNTSSLDMSTNQSPHKNGSVGSPRKTLFGPPLPTIYNQRLPSTPTSPIMEAPRDIFSRKVFVGGLPIDVRDADIYNRFSSFGKLVVDWPRQPAMKDQLPSRATTGYVFIVYEKEISVQYLMANCIAERNKFYITVSSPTMPNKPVQVRPWMLSDMDYVYSDDAPAYHSRTVFIGGVPRPSRAAEIAGAMQRAYGHVTYVGIDIDPELEYPKGAARITFATNQAYIAALRGKYVMIPHGDIQKRVDIKPYLMEEQICDECEGTLCEGRYASYFCGDADCLQYYCEMCWDVMHTPENDSENHKALVRIGEQTMQLQVPTHHENRNGHGHGHGHGMSSYKKHGNRGLDRTYNYGRHNGHYGSRAHRYPYPDA</sequence>
<dbReference type="Gene3D" id="4.10.640.40">
    <property type="entry name" value="Cytoplasmic polyadenylation element-binding protein, ZZ domain"/>
    <property type="match status" value="1"/>
</dbReference>
<evidence type="ECO:0000256" key="9">
    <source>
        <dbReference type="PROSITE-ProRule" id="PRU00176"/>
    </source>
</evidence>
<dbReference type="GO" id="GO:0043005">
    <property type="term" value="C:neuron projection"/>
    <property type="evidence" value="ECO:0007669"/>
    <property type="project" value="TreeGrafter"/>
</dbReference>
<dbReference type="InterPro" id="IPR032296">
    <property type="entry name" value="CEBP_ZZ"/>
</dbReference>
<feature type="compositionally biased region" description="Basic residues" evidence="10">
    <location>
        <begin position="430"/>
        <end position="440"/>
    </location>
</feature>
<comment type="function">
    <text evidence="6">Cytoplasmic polyadenylation element binding protein that binds to and regulates the translation of specific mRNAs. Essential for progression through meiosis. Involved in spermatogenesis.</text>
</comment>
<gene>
    <name evidence="12" type="ORF">MSPICULIGERA_LOCUS10969</name>
</gene>
<organism evidence="12 13">
    <name type="scientific">Mesorhabditis spiculigera</name>
    <dbReference type="NCBI Taxonomy" id="96644"/>
    <lineage>
        <taxon>Eukaryota</taxon>
        <taxon>Metazoa</taxon>
        <taxon>Ecdysozoa</taxon>
        <taxon>Nematoda</taxon>
        <taxon>Chromadorea</taxon>
        <taxon>Rhabditida</taxon>
        <taxon>Rhabditina</taxon>
        <taxon>Rhabditomorpha</taxon>
        <taxon>Rhabditoidea</taxon>
        <taxon>Rhabditidae</taxon>
        <taxon>Mesorhabditinae</taxon>
        <taxon>Mesorhabditis</taxon>
    </lineage>
</organism>
<evidence type="ECO:0000256" key="3">
    <source>
        <dbReference type="ARBA" id="ARBA00022782"/>
    </source>
</evidence>
<dbReference type="FunFam" id="4.10.640.40:FF:000001">
    <property type="entry name" value="Cytoplasmic polyadenylation element-binding 2 isoform X2"/>
    <property type="match status" value="1"/>
</dbReference>
<keyword evidence="3" id="KW-0221">Differentiation</keyword>
<dbReference type="Gene3D" id="3.30.70.330">
    <property type="match status" value="2"/>
</dbReference>
<dbReference type="GO" id="GO:0007283">
    <property type="term" value="P:spermatogenesis"/>
    <property type="evidence" value="ECO:0007669"/>
    <property type="project" value="UniProtKB-KW"/>
</dbReference>
<dbReference type="AlphaFoldDB" id="A0AA36CPU5"/>
<dbReference type="GO" id="GO:0045202">
    <property type="term" value="C:synapse"/>
    <property type="evidence" value="ECO:0007669"/>
    <property type="project" value="TreeGrafter"/>
</dbReference>
<proteinExistence type="predicted"/>
<keyword evidence="5 9" id="KW-0694">RNA-binding</keyword>
<dbReference type="CDD" id="cd12724">
    <property type="entry name" value="RRM1_CPEB2_like"/>
    <property type="match status" value="1"/>
</dbReference>
<feature type="non-terminal residue" evidence="12">
    <location>
        <position position="1"/>
    </location>
</feature>
<dbReference type="GO" id="GO:0008135">
    <property type="term" value="F:translation factor activity, RNA binding"/>
    <property type="evidence" value="ECO:0007669"/>
    <property type="project" value="TreeGrafter"/>
</dbReference>
<feature type="region of interest" description="Disordered" evidence="10">
    <location>
        <begin position="395"/>
        <end position="446"/>
    </location>
</feature>
<dbReference type="InterPro" id="IPR035979">
    <property type="entry name" value="RBD_domain_sf"/>
</dbReference>
<comment type="caution">
    <text evidence="12">The sequence shown here is derived from an EMBL/GenBank/DDBJ whole genome shotgun (WGS) entry which is preliminary data.</text>
</comment>
<dbReference type="GO" id="GO:0000900">
    <property type="term" value="F:mRNA regulatory element binding translation repressor activity"/>
    <property type="evidence" value="ECO:0007669"/>
    <property type="project" value="TreeGrafter"/>
</dbReference>
<dbReference type="PROSITE" id="PS50102">
    <property type="entry name" value="RRM"/>
    <property type="match status" value="2"/>
</dbReference>
<dbReference type="InterPro" id="IPR038446">
    <property type="entry name" value="CEBP_ZZ_sf"/>
</dbReference>
<feature type="domain" description="RRM" evidence="11">
    <location>
        <begin position="246"/>
        <end position="317"/>
    </location>
</feature>
<dbReference type="GO" id="GO:0043022">
    <property type="term" value="F:ribosome binding"/>
    <property type="evidence" value="ECO:0007669"/>
    <property type="project" value="TreeGrafter"/>
</dbReference>
<dbReference type="EMBL" id="CATQJA010002600">
    <property type="protein sequence ID" value="CAJ0572585.1"/>
    <property type="molecule type" value="Genomic_DNA"/>
</dbReference>
<feature type="compositionally biased region" description="Polar residues" evidence="10">
    <location>
        <begin position="78"/>
        <end position="97"/>
    </location>
</feature>
<evidence type="ECO:0000256" key="7">
    <source>
        <dbReference type="ARBA" id="ARBA00065903"/>
    </source>
</evidence>
<accession>A0AA36CPU5</accession>